<dbReference type="InterPro" id="IPR051287">
    <property type="entry name" value="TCR_variable_region"/>
</dbReference>
<evidence type="ECO:0000256" key="1">
    <source>
        <dbReference type="ARBA" id="ARBA00022729"/>
    </source>
</evidence>
<evidence type="ECO:0000313" key="8">
    <source>
        <dbReference type="Ensembl" id="ENSOKIP00005058544.1"/>
    </source>
</evidence>
<feature type="chain" id="PRO_5034102661" evidence="6">
    <location>
        <begin position="26"/>
        <end position="126"/>
    </location>
</feature>
<reference evidence="8" key="2">
    <citation type="submission" date="2025-09" db="UniProtKB">
        <authorList>
            <consortium name="Ensembl"/>
        </authorList>
    </citation>
    <scope>IDENTIFICATION</scope>
</reference>
<dbReference type="InterPro" id="IPR036179">
    <property type="entry name" value="Ig-like_dom_sf"/>
</dbReference>
<keyword evidence="4" id="KW-0393">Immunoglobulin domain</keyword>
<dbReference type="SMART" id="SM00406">
    <property type="entry name" value="IGv"/>
    <property type="match status" value="1"/>
</dbReference>
<dbReference type="SUPFAM" id="SSF48726">
    <property type="entry name" value="Immunoglobulin"/>
    <property type="match status" value="1"/>
</dbReference>
<keyword evidence="1 6" id="KW-0732">Signal</keyword>
<protein>
    <submittedName>
        <fullName evidence="8">T-cell receptor alpha/delta variable 15.0</fullName>
    </submittedName>
</protein>
<feature type="domain" description="Ig-like" evidence="7">
    <location>
        <begin position="26"/>
        <end position="125"/>
    </location>
</feature>
<dbReference type="PANTHER" id="PTHR19367:SF18">
    <property type="entry name" value="T CELL RECEPTOR ALPHA VARIABLE 16"/>
    <property type="match status" value="1"/>
</dbReference>
<keyword evidence="5" id="KW-0391">Immunity</keyword>
<proteinExistence type="predicted"/>
<dbReference type="GeneTree" id="ENSGT01120000273790"/>
<keyword evidence="3" id="KW-0675">Receptor</keyword>
<feature type="signal peptide" evidence="6">
    <location>
        <begin position="1"/>
        <end position="25"/>
    </location>
</feature>
<evidence type="ECO:0000313" key="9">
    <source>
        <dbReference type="Proteomes" id="UP000694557"/>
    </source>
</evidence>
<dbReference type="PANTHER" id="PTHR19367">
    <property type="entry name" value="T-CELL RECEPTOR ALPHA CHAIN V REGION"/>
    <property type="match status" value="1"/>
</dbReference>
<dbReference type="InterPro" id="IPR007110">
    <property type="entry name" value="Ig-like_dom"/>
</dbReference>
<dbReference type="InterPro" id="IPR013106">
    <property type="entry name" value="Ig_V-set"/>
</dbReference>
<evidence type="ECO:0000259" key="7">
    <source>
        <dbReference type="PROSITE" id="PS50835"/>
    </source>
</evidence>
<sequence length="126" mass="14261">IITACSSYKLFNLLYSIFLTELIAGDEITSLNHEVIKSEGESVTLSCSYDTSQDKPWLFWYRHYPNQTPQFLLYKDITPGFTLNHNKNAKRTDLKISSAEVTDSAMYYCALSSGSNRLRGSGELLC</sequence>
<dbReference type="Gene3D" id="2.60.40.10">
    <property type="entry name" value="Immunoglobulins"/>
    <property type="match status" value="1"/>
</dbReference>
<evidence type="ECO:0000256" key="5">
    <source>
        <dbReference type="ARBA" id="ARBA00043266"/>
    </source>
</evidence>
<dbReference type="Proteomes" id="UP000694557">
    <property type="component" value="Unassembled WGS sequence"/>
</dbReference>
<evidence type="ECO:0000256" key="3">
    <source>
        <dbReference type="ARBA" id="ARBA00023170"/>
    </source>
</evidence>
<keyword evidence="2" id="KW-1064">Adaptive immunity</keyword>
<dbReference type="GO" id="GO:0002250">
    <property type="term" value="P:adaptive immune response"/>
    <property type="evidence" value="ECO:0007669"/>
    <property type="project" value="UniProtKB-KW"/>
</dbReference>
<keyword evidence="9" id="KW-1185">Reference proteome</keyword>
<name>A0A8C7HQ99_ONCKI</name>
<dbReference type="InterPro" id="IPR013783">
    <property type="entry name" value="Ig-like_fold"/>
</dbReference>
<dbReference type="Pfam" id="PF07686">
    <property type="entry name" value="V-set"/>
    <property type="match status" value="1"/>
</dbReference>
<accession>A0A8C7HQ99</accession>
<evidence type="ECO:0000256" key="6">
    <source>
        <dbReference type="SAM" id="SignalP"/>
    </source>
</evidence>
<dbReference type="SMART" id="SM00409">
    <property type="entry name" value="IG"/>
    <property type="match status" value="1"/>
</dbReference>
<organism evidence="8 9">
    <name type="scientific">Oncorhynchus kisutch</name>
    <name type="common">Coho salmon</name>
    <name type="synonym">Salmo kisutch</name>
    <dbReference type="NCBI Taxonomy" id="8019"/>
    <lineage>
        <taxon>Eukaryota</taxon>
        <taxon>Metazoa</taxon>
        <taxon>Chordata</taxon>
        <taxon>Craniata</taxon>
        <taxon>Vertebrata</taxon>
        <taxon>Euteleostomi</taxon>
        <taxon>Actinopterygii</taxon>
        <taxon>Neopterygii</taxon>
        <taxon>Teleostei</taxon>
        <taxon>Protacanthopterygii</taxon>
        <taxon>Salmoniformes</taxon>
        <taxon>Salmonidae</taxon>
        <taxon>Salmoninae</taxon>
        <taxon>Oncorhynchus</taxon>
    </lineage>
</organism>
<dbReference type="GO" id="GO:0042101">
    <property type="term" value="C:T cell receptor complex"/>
    <property type="evidence" value="ECO:0007669"/>
    <property type="project" value="UniProtKB-KW"/>
</dbReference>
<dbReference type="AlphaFoldDB" id="A0A8C7HQ99"/>
<dbReference type="Ensembl" id="ENSOKIT00005062230.1">
    <property type="protein sequence ID" value="ENSOKIP00005058544.1"/>
    <property type="gene ID" value="ENSOKIG00005025088.1"/>
</dbReference>
<evidence type="ECO:0000256" key="2">
    <source>
        <dbReference type="ARBA" id="ARBA00023130"/>
    </source>
</evidence>
<dbReference type="InterPro" id="IPR003599">
    <property type="entry name" value="Ig_sub"/>
</dbReference>
<reference evidence="8" key="1">
    <citation type="submission" date="2025-08" db="UniProtKB">
        <authorList>
            <consortium name="Ensembl"/>
        </authorList>
    </citation>
    <scope>IDENTIFICATION</scope>
</reference>
<evidence type="ECO:0000256" key="4">
    <source>
        <dbReference type="ARBA" id="ARBA00023319"/>
    </source>
</evidence>
<dbReference type="PROSITE" id="PS50835">
    <property type="entry name" value="IG_LIKE"/>
    <property type="match status" value="1"/>
</dbReference>
<keyword evidence="5" id="KW-1279">T cell receptor</keyword>